<proteinExistence type="predicted"/>
<dbReference type="AlphaFoldDB" id="A0A6A1Q4X3"/>
<dbReference type="GO" id="GO:0060271">
    <property type="term" value="P:cilium assembly"/>
    <property type="evidence" value="ECO:0007669"/>
    <property type="project" value="TreeGrafter"/>
</dbReference>
<keyword evidence="3" id="KW-1185">Reference proteome</keyword>
<feature type="coiled-coil region" evidence="1">
    <location>
        <begin position="359"/>
        <end position="446"/>
    </location>
</feature>
<evidence type="ECO:0000313" key="2">
    <source>
        <dbReference type="EMBL" id="KAB0401979.1"/>
    </source>
</evidence>
<evidence type="ECO:0000313" key="3">
    <source>
        <dbReference type="Proteomes" id="UP000437017"/>
    </source>
</evidence>
<feature type="non-terminal residue" evidence="2">
    <location>
        <position position="1"/>
    </location>
</feature>
<comment type="caution">
    <text evidence="2">The sequence shown here is derived from an EMBL/GenBank/DDBJ whole genome shotgun (WGS) entry which is preliminary data.</text>
</comment>
<dbReference type="Proteomes" id="UP000437017">
    <property type="component" value="Unassembled WGS sequence"/>
</dbReference>
<feature type="coiled-coil region" evidence="1">
    <location>
        <begin position="220"/>
        <end position="333"/>
    </location>
</feature>
<gene>
    <name evidence="2" type="ORF">E2I00_005591</name>
</gene>
<evidence type="ECO:0008006" key="4">
    <source>
        <dbReference type="Google" id="ProtNLM"/>
    </source>
</evidence>
<evidence type="ECO:0000256" key="1">
    <source>
        <dbReference type="SAM" id="Coils"/>
    </source>
</evidence>
<reference evidence="2 3" key="1">
    <citation type="journal article" date="2019" name="PLoS ONE">
        <title>Genomic analyses reveal an absence of contemporary introgressive admixture between fin whales and blue whales, despite known hybrids.</title>
        <authorList>
            <person name="Westbury M.V."/>
            <person name="Petersen B."/>
            <person name="Lorenzen E.D."/>
        </authorList>
    </citation>
    <scope>NUCLEOTIDE SEQUENCE [LARGE SCALE GENOMIC DNA]</scope>
    <source>
        <strain evidence="2">FinWhale-01</strain>
    </source>
</reference>
<organism evidence="2 3">
    <name type="scientific">Balaenoptera physalus</name>
    <name type="common">Fin whale</name>
    <name type="synonym">Balaena physalus</name>
    <dbReference type="NCBI Taxonomy" id="9770"/>
    <lineage>
        <taxon>Eukaryota</taxon>
        <taxon>Metazoa</taxon>
        <taxon>Chordata</taxon>
        <taxon>Craniata</taxon>
        <taxon>Vertebrata</taxon>
        <taxon>Euteleostomi</taxon>
        <taxon>Mammalia</taxon>
        <taxon>Eutheria</taxon>
        <taxon>Laurasiatheria</taxon>
        <taxon>Artiodactyla</taxon>
        <taxon>Whippomorpha</taxon>
        <taxon>Cetacea</taxon>
        <taxon>Mysticeti</taxon>
        <taxon>Balaenopteridae</taxon>
        <taxon>Balaenoptera</taxon>
    </lineage>
</organism>
<dbReference type="EMBL" id="SGJD01001111">
    <property type="protein sequence ID" value="KAB0401979.1"/>
    <property type="molecule type" value="Genomic_DNA"/>
</dbReference>
<sequence>KQMGEMKLQLENVIKENERLHSELKDAVEKQLEAIPFGTEMGNEIYTDDETVRNLQEQLQLANQEKTQAVELWQTVSQELERLQKLYQEHMTEAQIHVVESQKQKDQLTSFQQLTKQLHVTNENTEMTNQHFLKTVTEQNVEIEQLRKQLRQAKLDLRVAAAKVEELTKVTEDLQEQMQKKEEDMVSAQGREEASDRRLQQLQSSIKQSETRLCVTIQEATQLRAEKIHLEKQTRDLQAKCYELENKKYEAIVRARNSMQLLEEANLQKNQALLEEKQKEEDIEKMKETVSRLVQDAAIRTRKEECAEKQGQIERAIREKKAVEEELEKYTYKPLLQIYLEGRINENDYRKLEEMHQRCLVAERSKDDLQLRLKKAENKIKQLEINSSEEISRCQEMIQKLQNVLESERENCGFVSEQRLKLQQENEQLQKQTEDLRKIALEAQKKAKLKISTMEHEFSIKEHGFEVQLREMEDSNRTSTVELRHLLATQQKAACRWKEEMKKLTESAEIRISSLK</sequence>
<dbReference type="PANTHER" id="PTHR35970:SF1">
    <property type="entry name" value="SODIUM CHANNEL AND CLATHRIN LINKER 1"/>
    <property type="match status" value="1"/>
</dbReference>
<feature type="coiled-coil region" evidence="1">
    <location>
        <begin position="133"/>
        <end position="191"/>
    </location>
</feature>
<dbReference type="OrthoDB" id="551053at2759"/>
<dbReference type="GO" id="GO:0045162">
    <property type="term" value="P:clustering of voltage-gated sodium channels"/>
    <property type="evidence" value="ECO:0007669"/>
    <property type="project" value="InterPro"/>
</dbReference>
<name>A0A6A1Q4X3_BALPH</name>
<dbReference type="InterPro" id="IPR038911">
    <property type="entry name" value="SCLT1"/>
</dbReference>
<accession>A0A6A1Q4X3</accession>
<feature type="coiled-coil region" evidence="1">
    <location>
        <begin position="3"/>
        <end position="72"/>
    </location>
</feature>
<protein>
    <recommendedName>
        <fullName evidence="4">Sodium channel and clathrin linker 1</fullName>
    </recommendedName>
</protein>
<dbReference type="PANTHER" id="PTHR35970">
    <property type="entry name" value="SODIUM CHANNEL AND CLATHRIN LINKER 1"/>
    <property type="match status" value="1"/>
</dbReference>
<dbReference type="GO" id="GO:0005814">
    <property type="term" value="C:centriole"/>
    <property type="evidence" value="ECO:0007669"/>
    <property type="project" value="TreeGrafter"/>
</dbReference>
<keyword evidence="1" id="KW-0175">Coiled coil</keyword>